<proteinExistence type="inferred from homology"/>
<organism evidence="3 4">
    <name type="scientific">Owenia fusiformis</name>
    <name type="common">Polychaete worm</name>
    <dbReference type="NCBI Taxonomy" id="6347"/>
    <lineage>
        <taxon>Eukaryota</taxon>
        <taxon>Metazoa</taxon>
        <taxon>Spiralia</taxon>
        <taxon>Lophotrochozoa</taxon>
        <taxon>Annelida</taxon>
        <taxon>Polychaeta</taxon>
        <taxon>Sedentaria</taxon>
        <taxon>Canalipalpata</taxon>
        <taxon>Sabellida</taxon>
        <taxon>Oweniida</taxon>
        <taxon>Oweniidae</taxon>
        <taxon>Owenia</taxon>
    </lineage>
</organism>
<feature type="region of interest" description="Disordered" evidence="2">
    <location>
        <begin position="1"/>
        <end position="21"/>
    </location>
</feature>
<feature type="compositionally biased region" description="Polar residues" evidence="2">
    <location>
        <begin position="267"/>
        <end position="312"/>
    </location>
</feature>
<feature type="compositionally biased region" description="Basic residues" evidence="2">
    <location>
        <begin position="1"/>
        <end position="14"/>
    </location>
</feature>
<dbReference type="InterPro" id="IPR015655">
    <property type="entry name" value="PP2C"/>
</dbReference>
<dbReference type="OrthoDB" id="6282488at2759"/>
<protein>
    <submittedName>
        <fullName evidence="3">Uncharacterized protein</fullName>
    </submittedName>
</protein>
<keyword evidence="4" id="KW-1185">Reference proteome</keyword>
<dbReference type="PANTHER" id="PTHR13832:SF837">
    <property type="entry name" value="PROTEIN PHOSPHATASE 2C-LIKE DOMAIN-CONTAINING PROTEIN 1"/>
    <property type="match status" value="1"/>
</dbReference>
<evidence type="ECO:0000256" key="1">
    <source>
        <dbReference type="ARBA" id="ARBA00006702"/>
    </source>
</evidence>
<accession>A0A8J1XPZ3</accession>
<dbReference type="PANTHER" id="PTHR13832">
    <property type="entry name" value="PROTEIN PHOSPHATASE 2C"/>
    <property type="match status" value="1"/>
</dbReference>
<sequence length="430" mass="47361">MKKRTKLKRKKKRKEKDPFSERVSNAFKTAYKATDLLLSYGKDESSRVRWSGCSGLTCIIQNTRDPADIDGLFEQDEDVHSTIEENEKEETPRKPKPPVQLGLIHLANAGNVHALLVRDNKAYMLSKDHTPKNPKELSRVIKEGGTVNDSKKEPRVNGVLATTRGIGNHGDPALKKVVLNEPYATTVKIDQYAQYLVMASHGLWEVFNEHEVADLVVQMLPQNAYPAPSVCSTSINLLLAEYHRDLQSRMYAATYTEDAIKSGKYSVASSENQSRPNTGKLSTISKDSYKTTNTTVSSIPNSKKSVGKTQDSHSVILEQDEANGSSPISSGPNQNINLALCDLQTEVGSQIYVSDDEREDDSGNEGDIDTCTDFVSIPAHSRLTGIIPTKAELHREFSRMISERLVQAALLAGAKDNITAMVIMLPGCGL</sequence>
<dbReference type="PROSITE" id="PS51746">
    <property type="entry name" value="PPM_2"/>
    <property type="match status" value="1"/>
</dbReference>
<reference evidence="3" key="1">
    <citation type="submission" date="2022-03" db="EMBL/GenBank/DDBJ databases">
        <authorList>
            <person name="Martin C."/>
        </authorList>
    </citation>
    <scope>NUCLEOTIDE SEQUENCE</scope>
</reference>
<dbReference type="InterPro" id="IPR001932">
    <property type="entry name" value="PPM-type_phosphatase-like_dom"/>
</dbReference>
<name>A0A8J1XPZ3_OWEFU</name>
<dbReference type="AlphaFoldDB" id="A0A8J1XPZ3"/>
<comment type="caution">
    <text evidence="3">The sequence shown here is derived from an EMBL/GenBank/DDBJ whole genome shotgun (WGS) entry which is preliminary data.</text>
</comment>
<dbReference type="SMART" id="SM00332">
    <property type="entry name" value="PP2Cc"/>
    <property type="match status" value="1"/>
</dbReference>
<evidence type="ECO:0000313" key="3">
    <source>
        <dbReference type="EMBL" id="CAH1789884.1"/>
    </source>
</evidence>
<evidence type="ECO:0000256" key="2">
    <source>
        <dbReference type="SAM" id="MobiDB-lite"/>
    </source>
</evidence>
<dbReference type="CDD" id="cd00143">
    <property type="entry name" value="PP2Cc"/>
    <property type="match status" value="1"/>
</dbReference>
<dbReference type="Proteomes" id="UP000749559">
    <property type="component" value="Unassembled WGS sequence"/>
</dbReference>
<dbReference type="EMBL" id="CAIIXF020000007">
    <property type="protein sequence ID" value="CAH1789884.1"/>
    <property type="molecule type" value="Genomic_DNA"/>
</dbReference>
<feature type="region of interest" description="Disordered" evidence="2">
    <location>
        <begin position="266"/>
        <end position="312"/>
    </location>
</feature>
<dbReference type="GO" id="GO:0004722">
    <property type="term" value="F:protein serine/threonine phosphatase activity"/>
    <property type="evidence" value="ECO:0007669"/>
    <property type="project" value="InterPro"/>
</dbReference>
<dbReference type="Pfam" id="PF00481">
    <property type="entry name" value="PP2C"/>
    <property type="match status" value="1"/>
</dbReference>
<gene>
    <name evidence="3" type="ORF">OFUS_LOCUS15168</name>
</gene>
<dbReference type="SUPFAM" id="SSF81606">
    <property type="entry name" value="PP2C-like"/>
    <property type="match status" value="1"/>
</dbReference>
<evidence type="ECO:0000313" key="4">
    <source>
        <dbReference type="Proteomes" id="UP000749559"/>
    </source>
</evidence>
<dbReference type="InterPro" id="IPR036457">
    <property type="entry name" value="PPM-type-like_dom_sf"/>
</dbReference>
<comment type="similarity">
    <text evidence="1">Belongs to the PP2C family.</text>
</comment>
<dbReference type="Gene3D" id="3.60.40.10">
    <property type="entry name" value="PPM-type phosphatase domain"/>
    <property type="match status" value="1"/>
</dbReference>